<comment type="caution">
    <text evidence="5">The sequence shown here is derived from an EMBL/GenBank/DDBJ whole genome shotgun (WGS) entry which is preliminary data.</text>
</comment>
<dbReference type="RefSeq" id="WP_073823806.1">
    <property type="nucleotide sequence ID" value="NZ_JAUNKL010000075.1"/>
</dbReference>
<evidence type="ECO:0000256" key="1">
    <source>
        <dbReference type="ARBA" id="ARBA00004127"/>
    </source>
</evidence>
<evidence type="ECO:0000256" key="2">
    <source>
        <dbReference type="ARBA" id="ARBA00022692"/>
    </source>
</evidence>
<dbReference type="Pfam" id="PF04191">
    <property type="entry name" value="PEMT"/>
    <property type="match status" value="1"/>
</dbReference>
<keyword evidence="2" id="KW-0812">Transmembrane</keyword>
<dbReference type="GO" id="GO:0012505">
    <property type="term" value="C:endomembrane system"/>
    <property type="evidence" value="ECO:0007669"/>
    <property type="project" value="UniProtKB-SubCell"/>
</dbReference>
<dbReference type="STRING" id="52770.BSZ40_03905"/>
<evidence type="ECO:0000256" key="3">
    <source>
        <dbReference type="ARBA" id="ARBA00022989"/>
    </source>
</evidence>
<reference evidence="6" key="1">
    <citation type="submission" date="2016-12" db="EMBL/GenBank/DDBJ databases">
        <authorList>
            <person name="Meng X."/>
        </authorList>
    </citation>
    <scope>NUCLEOTIDE SEQUENCE [LARGE SCALE GENOMIC DNA]</scope>
    <source>
        <strain evidence="6">DSM 20732</strain>
    </source>
</reference>
<dbReference type="InterPro" id="IPR007318">
    <property type="entry name" value="Phopholipid_MeTrfase"/>
</dbReference>
<keyword evidence="4" id="KW-0472">Membrane</keyword>
<name>A0A1Q5PXR0_9ACTO</name>
<keyword evidence="3" id="KW-1133">Transmembrane helix</keyword>
<comment type="subcellular location">
    <subcellularLocation>
        <location evidence="1">Endomembrane system</location>
        <topology evidence="1">Multi-pass membrane protein</topology>
    </subcellularLocation>
</comment>
<protein>
    <submittedName>
        <fullName evidence="5">Uncharacterized protein</fullName>
    </submittedName>
</protein>
<accession>A0A1Q5PXR0</accession>
<organism evidence="5 6">
    <name type="scientific">Buchananella hordeovulneris</name>
    <dbReference type="NCBI Taxonomy" id="52770"/>
    <lineage>
        <taxon>Bacteria</taxon>
        <taxon>Bacillati</taxon>
        <taxon>Actinomycetota</taxon>
        <taxon>Actinomycetes</taxon>
        <taxon>Actinomycetales</taxon>
        <taxon>Actinomycetaceae</taxon>
        <taxon>Buchananella</taxon>
    </lineage>
</organism>
<evidence type="ECO:0000313" key="5">
    <source>
        <dbReference type="EMBL" id="OKL52225.1"/>
    </source>
</evidence>
<evidence type="ECO:0000313" key="6">
    <source>
        <dbReference type="Proteomes" id="UP000185612"/>
    </source>
</evidence>
<dbReference type="Gene3D" id="1.20.120.1630">
    <property type="match status" value="1"/>
</dbReference>
<keyword evidence="6" id="KW-1185">Reference proteome</keyword>
<evidence type="ECO:0000256" key="4">
    <source>
        <dbReference type="ARBA" id="ARBA00023136"/>
    </source>
</evidence>
<dbReference type="EMBL" id="MQVS01000003">
    <property type="protein sequence ID" value="OKL52225.1"/>
    <property type="molecule type" value="Genomic_DNA"/>
</dbReference>
<proteinExistence type="predicted"/>
<dbReference type="AlphaFoldDB" id="A0A1Q5PXR0"/>
<sequence>MLSKLLSYRRVPPAALAVGAGLAQLALARGRRPSPGALLAAGALATASAGLIWSSVAAFRNAGTTVDPLAVERAESLVTTGVFNVTRNPMYVGMAGFLLAHSVLRRSGAGILPVGLFVVVLDQLQIPAEEQALRTRFGHAFSVYRLRVPRWLSLNPGQYLR</sequence>
<dbReference type="OrthoDB" id="941586at2"/>
<dbReference type="Proteomes" id="UP000185612">
    <property type="component" value="Unassembled WGS sequence"/>
</dbReference>
<gene>
    <name evidence="5" type="ORF">BSZ40_03905</name>
</gene>